<evidence type="ECO:0000259" key="1">
    <source>
        <dbReference type="Pfam" id="PF00887"/>
    </source>
</evidence>
<dbReference type="RefSeq" id="WP_121346735.1">
    <property type="nucleotide sequence ID" value="NZ_RBLG01000005.1"/>
</dbReference>
<dbReference type="Pfam" id="PF00887">
    <property type="entry name" value="ACBP"/>
    <property type="match status" value="1"/>
</dbReference>
<organism evidence="2 3">
    <name type="scientific">Gillisia mitskevichiae</name>
    <dbReference type="NCBI Taxonomy" id="270921"/>
    <lineage>
        <taxon>Bacteria</taxon>
        <taxon>Pseudomonadati</taxon>
        <taxon>Bacteroidota</taxon>
        <taxon>Flavobacteriia</taxon>
        <taxon>Flavobacteriales</taxon>
        <taxon>Flavobacteriaceae</taxon>
        <taxon>Gillisia</taxon>
    </lineage>
</organism>
<proteinExistence type="predicted"/>
<dbReference type="GO" id="GO:0000062">
    <property type="term" value="F:fatty-acyl-CoA binding"/>
    <property type="evidence" value="ECO:0007669"/>
    <property type="project" value="InterPro"/>
</dbReference>
<name>A0A495P0S3_9FLAO</name>
<comment type="caution">
    <text evidence="2">The sequence shown here is derived from an EMBL/GenBank/DDBJ whole genome shotgun (WGS) entry which is preliminary data.</text>
</comment>
<keyword evidence="3" id="KW-1185">Reference proteome</keyword>
<sequence>MVVSSDQKFLKAYEMASNTSLKFPPDIMLHFYAYYKRATTLNGFYTTKDDEDVRSGFKANALIQVEQLSQLEAKEKYIEMVEKYIGQI</sequence>
<dbReference type="SUPFAM" id="SSF47027">
    <property type="entry name" value="Acyl-CoA binding protein"/>
    <property type="match status" value="1"/>
</dbReference>
<dbReference type="InterPro" id="IPR014352">
    <property type="entry name" value="FERM/acyl-CoA-bd_prot_sf"/>
</dbReference>
<protein>
    <submittedName>
        <fullName evidence="2">Acyl-CoA binding protein</fullName>
    </submittedName>
</protein>
<evidence type="ECO:0000313" key="3">
    <source>
        <dbReference type="Proteomes" id="UP000276282"/>
    </source>
</evidence>
<accession>A0A495P0S3</accession>
<evidence type="ECO:0000313" key="2">
    <source>
        <dbReference type="EMBL" id="RKS43390.1"/>
    </source>
</evidence>
<gene>
    <name evidence="2" type="ORF">BC962_2946</name>
</gene>
<dbReference type="Proteomes" id="UP000276282">
    <property type="component" value="Unassembled WGS sequence"/>
</dbReference>
<reference evidence="2 3" key="1">
    <citation type="submission" date="2018-10" db="EMBL/GenBank/DDBJ databases">
        <title>Genomic Encyclopedia of Archaeal and Bacterial Type Strains, Phase II (KMG-II): from individual species to whole genera.</title>
        <authorList>
            <person name="Goeker M."/>
        </authorList>
    </citation>
    <scope>NUCLEOTIDE SEQUENCE [LARGE SCALE GENOMIC DNA]</scope>
    <source>
        <strain evidence="2 3">DSM 19839</strain>
    </source>
</reference>
<dbReference type="OrthoDB" id="981216at2"/>
<dbReference type="EMBL" id="RBLG01000005">
    <property type="protein sequence ID" value="RKS43390.1"/>
    <property type="molecule type" value="Genomic_DNA"/>
</dbReference>
<feature type="domain" description="ACB" evidence="1">
    <location>
        <begin position="6"/>
        <end position="81"/>
    </location>
</feature>
<dbReference type="InterPro" id="IPR000582">
    <property type="entry name" value="Acyl-CoA-binding_protein"/>
</dbReference>
<dbReference type="Gene3D" id="1.20.80.10">
    <property type="match status" value="1"/>
</dbReference>
<dbReference type="InterPro" id="IPR035984">
    <property type="entry name" value="Acyl-CoA-binding_sf"/>
</dbReference>
<dbReference type="AlphaFoldDB" id="A0A495P0S3"/>